<dbReference type="PANTHER" id="PTHR43581">
    <property type="entry name" value="ATP/GTP PHOSPHATASE"/>
    <property type="match status" value="1"/>
</dbReference>
<keyword evidence="4" id="KW-1185">Reference proteome</keyword>
<dbReference type="InterPro" id="IPR051396">
    <property type="entry name" value="Bact_Antivir_Def_Nuclease"/>
</dbReference>
<dbReference type="RefSeq" id="WP_065393301.1">
    <property type="nucleotide sequence ID" value="NZ_MAYH01000001.1"/>
</dbReference>
<evidence type="ECO:0000259" key="2">
    <source>
        <dbReference type="Pfam" id="PF13175"/>
    </source>
</evidence>
<gene>
    <name evidence="3" type="ORF">BBI01_03635</name>
</gene>
<dbReference type="Proteomes" id="UP000092651">
    <property type="component" value="Unassembled WGS sequence"/>
</dbReference>
<protein>
    <recommendedName>
        <fullName evidence="2">Endonuclease GajA/Old nuclease/RecF-like AAA domain-containing protein</fullName>
    </recommendedName>
</protein>
<dbReference type="InterPro" id="IPR027417">
    <property type="entry name" value="P-loop_NTPase"/>
</dbReference>
<name>A0A1B9A128_9FLAO</name>
<dbReference type="InterPro" id="IPR041685">
    <property type="entry name" value="AAA_GajA/Old/RecF-like"/>
</dbReference>
<accession>A0A1B9A128</accession>
<feature type="coiled-coil region" evidence="1">
    <location>
        <begin position="600"/>
        <end position="627"/>
    </location>
</feature>
<comment type="caution">
    <text evidence="3">The sequence shown here is derived from an EMBL/GenBank/DDBJ whole genome shotgun (WGS) entry which is preliminary data.</text>
</comment>
<dbReference type="AlphaFoldDB" id="A0A1B9A128"/>
<evidence type="ECO:0000313" key="3">
    <source>
        <dbReference type="EMBL" id="OCA77551.1"/>
    </source>
</evidence>
<reference evidence="3 4" key="1">
    <citation type="submission" date="2016-07" db="EMBL/GenBank/DDBJ databases">
        <authorList>
            <person name="Jeong J.-J."/>
            <person name="Kim D.W."/>
            <person name="Sang M.K."/>
            <person name="Choi I.-G."/>
            <person name="Kim K.D."/>
        </authorList>
    </citation>
    <scope>NUCLEOTIDE SEQUENCE [LARGE SCALE GENOMIC DNA]</scope>
    <source>
        <strain evidence="3 4">UTM-3</strain>
    </source>
</reference>
<feature type="domain" description="Endonuclease GajA/Old nuclease/RecF-like AAA" evidence="2">
    <location>
        <begin position="6"/>
        <end position="522"/>
    </location>
</feature>
<keyword evidence="1" id="KW-0175">Coiled coil</keyword>
<proteinExistence type="predicted"/>
<dbReference type="Pfam" id="PF13175">
    <property type="entry name" value="AAA_15"/>
    <property type="match status" value="1"/>
</dbReference>
<sequence length="789" mass="92482">MKPIDILGIKNFRIFDNENGIFTEMAAINLISGANNAGKSSITKALQMVRNSLKGDIFPFDLDLSEQEHLLGNFKNVLHNKRKNEINLSLPFTFLGLTKLYISLTFEVDKKDQYRAKLRRIDVNDDFDHKNLFYFKYRKATKKEKELDAVDYEKSVQKFRKKEELAAEKRKKIIADGNQYDIFSSDYEFLYPPLENPVDSFIDWSINTKKLRSYLTPLLEIYKDYLKNGKSFEWLEQRDKYTDDISFPFIPSTFVRSFKGDVDIKTWENFIKVGLKKHLKKGKYKIGEGDFEIDDVFWAKLSIEYVFYKGSLSILKENLPWLAKEENQREIHYNVMANCFESSWQNLANRILSIHYISNIREQSSRGYNATSSTPFVNLLKKVDSVNLSDNDFINRYLQKLNIGKSIKIDHLLDYQLIKVWVETMDGTYRELVDFGSGIKQLVFILMQIAVLSKDNKSERVIYNFHDGEMWKEYYKPSVLVVEEPESNLHPGWQSILAEMFLEANQKYNIQLIVETHSEYLIRSFQNLVAKNKLKNEKVKIFYLRSKNYVTQGRPQLQKIDINSDGSIDYKAFDSGFFDVSDELELGRLNLYRSKFVTEYNALRQSKEESDGKVADLERKVDEFTQRADLRIYKRRVEQDIDIQALDDSTVNYLISGQFLIDTLLRGDDYSPVIMQYGRAIENEMKQLFVIIDPSEKWMIGPMKIFLKDANDTSVNYSKEKPMNRLRSLRSLLSTYFNNFDNVNLSDIDDLHINRNDAGHAGHIKTKVEAEEYIRKAKAFLNNWISQKK</sequence>
<dbReference type="PANTHER" id="PTHR43581:SF2">
    <property type="entry name" value="EXCINUCLEASE ATPASE SUBUNIT"/>
    <property type="match status" value="1"/>
</dbReference>
<dbReference type="SUPFAM" id="SSF52540">
    <property type="entry name" value="P-loop containing nucleoside triphosphate hydrolases"/>
    <property type="match status" value="1"/>
</dbReference>
<evidence type="ECO:0000313" key="4">
    <source>
        <dbReference type="Proteomes" id="UP000092651"/>
    </source>
</evidence>
<dbReference type="Gene3D" id="3.40.50.300">
    <property type="entry name" value="P-loop containing nucleotide triphosphate hydrolases"/>
    <property type="match status" value="2"/>
</dbReference>
<dbReference type="EMBL" id="MAYH01000001">
    <property type="protein sequence ID" value="OCA77551.1"/>
    <property type="molecule type" value="Genomic_DNA"/>
</dbReference>
<organism evidence="3 4">
    <name type="scientific">Chryseobacterium artocarpi</name>
    <dbReference type="NCBI Taxonomy" id="1414727"/>
    <lineage>
        <taxon>Bacteria</taxon>
        <taxon>Pseudomonadati</taxon>
        <taxon>Bacteroidota</taxon>
        <taxon>Flavobacteriia</taxon>
        <taxon>Flavobacteriales</taxon>
        <taxon>Weeksellaceae</taxon>
        <taxon>Chryseobacterium group</taxon>
        <taxon>Chryseobacterium</taxon>
    </lineage>
</organism>
<evidence type="ECO:0000256" key="1">
    <source>
        <dbReference type="SAM" id="Coils"/>
    </source>
</evidence>
<dbReference type="OrthoDB" id="9792800at2"/>